<dbReference type="InterPro" id="IPR015915">
    <property type="entry name" value="Kelch-typ_b-propeller"/>
</dbReference>
<evidence type="ECO:0000313" key="1">
    <source>
        <dbReference type="EMBL" id="MCW0483904.1"/>
    </source>
</evidence>
<keyword evidence="2" id="KW-1185">Reference proteome</keyword>
<reference evidence="1" key="1">
    <citation type="submission" date="2022-10" db="EMBL/GenBank/DDBJ databases">
        <title>Gaoshiqiia sediminis gen. nov., sp. nov., isolated from coastal sediment.</title>
        <authorList>
            <person name="Yu W.X."/>
            <person name="Mu D.S."/>
            <person name="Du J.Z."/>
            <person name="Liang Y.Q."/>
        </authorList>
    </citation>
    <scope>NUCLEOTIDE SEQUENCE</scope>
    <source>
        <strain evidence="1">A06</strain>
    </source>
</reference>
<gene>
    <name evidence="1" type="ORF">N2K84_14265</name>
</gene>
<dbReference type="SUPFAM" id="SSF117281">
    <property type="entry name" value="Kelch motif"/>
    <property type="match status" value="1"/>
</dbReference>
<dbReference type="Gene3D" id="2.120.10.80">
    <property type="entry name" value="Kelch-type beta propeller"/>
    <property type="match status" value="1"/>
</dbReference>
<name>A0AA42C7T9_9BACT</name>
<evidence type="ECO:0000313" key="2">
    <source>
        <dbReference type="Proteomes" id="UP001163821"/>
    </source>
</evidence>
<dbReference type="Proteomes" id="UP001163821">
    <property type="component" value="Unassembled WGS sequence"/>
</dbReference>
<organism evidence="1 2">
    <name type="scientific">Gaoshiqia sediminis</name>
    <dbReference type="NCBI Taxonomy" id="2986998"/>
    <lineage>
        <taxon>Bacteria</taxon>
        <taxon>Pseudomonadati</taxon>
        <taxon>Bacteroidota</taxon>
        <taxon>Bacteroidia</taxon>
        <taxon>Marinilabiliales</taxon>
        <taxon>Prolixibacteraceae</taxon>
        <taxon>Gaoshiqia</taxon>
    </lineage>
</organism>
<accession>A0AA42C7T9</accession>
<evidence type="ECO:0008006" key="3">
    <source>
        <dbReference type="Google" id="ProtNLM"/>
    </source>
</evidence>
<sequence length="392" mass="42218">MKSFGWGLVLSLFLLACNQPKTIESKIMKITWDTLAVIPPAQEKTVQLGLAGPVAGAYQNNLIVAGGSNFEDAMPWQGGTKLYHDRIYVLTQNANNQYDWWQPDEKLPVPLAYSACVSNGKGVLSIGGETAEGPVKRVFMISVDGEKIRITDYPHLPIGLTSAGAAQKGSVVYLAGGLDLAGATSHFFALDLAAVDSGWKALPDLPVPLSHAVVACQFDGQEDCVFVLGGRNKSGITSTFLSDIWKFVPSKNKWQQAGKLQVEGDEVFGFSAGTGLAVGEHGILLFGGDRGNIFNQTERLIDAAAKAETADEREKIQQQKAENLTNHPGFSRDVYLFNTLTGKLSRIGALDGLAQVTTNAFWWDQQIIIPGGEIRPGVRSAVITRGIISLDE</sequence>
<dbReference type="AlphaFoldDB" id="A0AA42C7T9"/>
<proteinExistence type="predicted"/>
<dbReference type="Pfam" id="PF24996">
    <property type="entry name" value="NANM"/>
    <property type="match status" value="2"/>
</dbReference>
<dbReference type="PROSITE" id="PS51257">
    <property type="entry name" value="PROKAR_LIPOPROTEIN"/>
    <property type="match status" value="1"/>
</dbReference>
<protein>
    <recommendedName>
        <fullName evidence="3">Cyclically-permuted mutarotase family protein</fullName>
    </recommendedName>
</protein>
<dbReference type="RefSeq" id="WP_282592497.1">
    <property type="nucleotide sequence ID" value="NZ_JAPAAF010000024.1"/>
</dbReference>
<dbReference type="EMBL" id="JAPAAF010000024">
    <property type="protein sequence ID" value="MCW0483904.1"/>
    <property type="molecule type" value="Genomic_DNA"/>
</dbReference>
<dbReference type="InterPro" id="IPR056734">
    <property type="entry name" value="NANM"/>
</dbReference>
<comment type="caution">
    <text evidence="1">The sequence shown here is derived from an EMBL/GenBank/DDBJ whole genome shotgun (WGS) entry which is preliminary data.</text>
</comment>